<feature type="domain" description="EF-hand" evidence="4">
    <location>
        <begin position="139"/>
        <end position="174"/>
    </location>
</feature>
<feature type="domain" description="EF-hand" evidence="4">
    <location>
        <begin position="175"/>
        <end position="210"/>
    </location>
</feature>
<dbReference type="GO" id="GO:0016460">
    <property type="term" value="C:myosin II complex"/>
    <property type="evidence" value="ECO:0007669"/>
    <property type="project" value="TreeGrafter"/>
</dbReference>
<dbReference type="SMART" id="SM00054">
    <property type="entry name" value="EFh"/>
    <property type="match status" value="3"/>
</dbReference>
<sequence length="210" mass="24544">MKYIFTNYIFFNTFFLLLFCDVRVYLELISIYFLCLIKTRLFKMVDIPEKRDELNEVSLKKINEAFEMCDENGKGLISIKKLKVVMRALGFEPRQAEVDQLSEGLKEIAGRKTKNKEEFTVGELSELLTEKFVKCDIDEATSELKSAFKMFDKDQKGFINFEDLKRVVGELGENINDDELWDMIKEADATKNGHVNENDFMAMMKRTSLY</sequence>
<dbReference type="PANTHER" id="PTHR23048:SF59">
    <property type="entry name" value="EF-HAND SUPERFAMILY PROTEIN"/>
    <property type="match status" value="1"/>
</dbReference>
<name>A0A0K0ELS2_STRER</name>
<evidence type="ECO:0000313" key="5">
    <source>
        <dbReference type="WBParaSite" id="SSTP_0001041300.1"/>
    </source>
</evidence>
<evidence type="ECO:0000256" key="3">
    <source>
        <dbReference type="SAM" id="Phobius"/>
    </source>
</evidence>
<keyword evidence="3" id="KW-0472">Membrane</keyword>
<dbReference type="Gene3D" id="1.10.238.10">
    <property type="entry name" value="EF-hand"/>
    <property type="match status" value="2"/>
</dbReference>
<keyword evidence="3" id="KW-0812">Transmembrane</keyword>
<feature type="transmembrane region" description="Helical" evidence="3">
    <location>
        <begin position="14"/>
        <end position="37"/>
    </location>
</feature>
<dbReference type="STRING" id="6248.A0A0K0ELS2"/>
<dbReference type="FunFam" id="1.10.238.10:FF:000001">
    <property type="entry name" value="Calmodulin 1"/>
    <property type="match status" value="1"/>
</dbReference>
<keyword evidence="1" id="KW-0677">Repeat</keyword>
<dbReference type="SUPFAM" id="SSF47473">
    <property type="entry name" value="EF-hand"/>
    <property type="match status" value="1"/>
</dbReference>
<evidence type="ECO:0000256" key="1">
    <source>
        <dbReference type="ARBA" id="ARBA00022737"/>
    </source>
</evidence>
<dbReference type="WBParaSite" id="SSTP_0001041300.1">
    <property type="protein sequence ID" value="SSTP_0001041300.1"/>
    <property type="gene ID" value="SSTP_0001041300"/>
</dbReference>
<dbReference type="InterPro" id="IPR002048">
    <property type="entry name" value="EF_hand_dom"/>
</dbReference>
<evidence type="ECO:0000256" key="2">
    <source>
        <dbReference type="ARBA" id="ARBA00022837"/>
    </source>
</evidence>
<dbReference type="InterPro" id="IPR050230">
    <property type="entry name" value="CALM/Myosin/TropC-like"/>
</dbReference>
<dbReference type="CDD" id="cd00051">
    <property type="entry name" value="EFh"/>
    <property type="match status" value="1"/>
</dbReference>
<organism evidence="5">
    <name type="scientific">Strongyloides stercoralis</name>
    <name type="common">Threadworm</name>
    <dbReference type="NCBI Taxonomy" id="6248"/>
    <lineage>
        <taxon>Eukaryota</taxon>
        <taxon>Metazoa</taxon>
        <taxon>Ecdysozoa</taxon>
        <taxon>Nematoda</taxon>
        <taxon>Chromadorea</taxon>
        <taxon>Rhabditida</taxon>
        <taxon>Tylenchina</taxon>
        <taxon>Panagrolaimomorpha</taxon>
        <taxon>Strongyloidoidea</taxon>
        <taxon>Strongyloididae</taxon>
        <taxon>Strongyloides</taxon>
    </lineage>
</organism>
<protein>
    <recommendedName>
        <fullName evidence="4">EF-hand domain-containing protein</fullName>
    </recommendedName>
</protein>
<feature type="domain" description="EF-hand" evidence="4">
    <location>
        <begin position="57"/>
        <end position="92"/>
    </location>
</feature>
<accession>A0A0K0ELS2</accession>
<dbReference type="Pfam" id="PF13499">
    <property type="entry name" value="EF-hand_7"/>
    <property type="match status" value="1"/>
</dbReference>
<dbReference type="InterPro" id="IPR011992">
    <property type="entry name" value="EF-hand-dom_pair"/>
</dbReference>
<dbReference type="PANTHER" id="PTHR23048">
    <property type="entry name" value="MYOSIN LIGHT CHAIN 1, 3"/>
    <property type="match status" value="1"/>
</dbReference>
<dbReference type="GO" id="GO:0005509">
    <property type="term" value="F:calcium ion binding"/>
    <property type="evidence" value="ECO:0007669"/>
    <property type="project" value="InterPro"/>
</dbReference>
<reference evidence="5" key="1">
    <citation type="submission" date="2015-08" db="UniProtKB">
        <authorList>
            <consortium name="WormBaseParasite"/>
        </authorList>
    </citation>
    <scope>IDENTIFICATION</scope>
</reference>
<keyword evidence="3" id="KW-1133">Transmembrane helix</keyword>
<proteinExistence type="predicted"/>
<evidence type="ECO:0000259" key="4">
    <source>
        <dbReference type="PROSITE" id="PS50222"/>
    </source>
</evidence>
<dbReference type="PROSITE" id="PS50222">
    <property type="entry name" value="EF_HAND_2"/>
    <property type="match status" value="3"/>
</dbReference>
<keyword evidence="2" id="KW-0106">Calcium</keyword>
<dbReference type="AlphaFoldDB" id="A0A0K0ELS2"/>